<evidence type="ECO:0000256" key="9">
    <source>
        <dbReference type="ARBA" id="ARBA00023136"/>
    </source>
</evidence>
<dbReference type="Gene3D" id="2.60.470.10">
    <property type="entry name" value="Acid-sensing ion channels like domains"/>
    <property type="match status" value="1"/>
</dbReference>
<reference evidence="14 15" key="1">
    <citation type="submission" date="2024-05" db="EMBL/GenBank/DDBJ databases">
        <title>Culex pipiens pipiens assembly and annotation.</title>
        <authorList>
            <person name="Alout H."/>
            <person name="Durand T."/>
        </authorList>
    </citation>
    <scope>NUCLEOTIDE SEQUENCE [LARGE SCALE GENOMIC DNA]</scope>
    <source>
        <strain evidence="14">HA-2024</strain>
        <tissue evidence="14">Whole body</tissue>
    </source>
</reference>
<comment type="subcellular location">
    <subcellularLocation>
        <location evidence="1">Membrane</location>
        <topology evidence="1">Multi-pass membrane protein</topology>
    </subcellularLocation>
</comment>
<proteinExistence type="inferred from homology"/>
<organism evidence="14 15">
    <name type="scientific">Culex pipiens pipiens</name>
    <name type="common">Northern house mosquito</name>
    <dbReference type="NCBI Taxonomy" id="38569"/>
    <lineage>
        <taxon>Eukaryota</taxon>
        <taxon>Metazoa</taxon>
        <taxon>Ecdysozoa</taxon>
        <taxon>Arthropoda</taxon>
        <taxon>Hexapoda</taxon>
        <taxon>Insecta</taxon>
        <taxon>Pterygota</taxon>
        <taxon>Neoptera</taxon>
        <taxon>Endopterygota</taxon>
        <taxon>Diptera</taxon>
        <taxon>Nematocera</taxon>
        <taxon>Culicoidea</taxon>
        <taxon>Culicidae</taxon>
        <taxon>Culicinae</taxon>
        <taxon>Culicini</taxon>
        <taxon>Culex</taxon>
        <taxon>Culex</taxon>
    </lineage>
</organism>
<evidence type="ECO:0000256" key="4">
    <source>
        <dbReference type="ARBA" id="ARBA00022461"/>
    </source>
</evidence>
<keyword evidence="3 12" id="KW-0813">Transport</keyword>
<evidence type="ECO:0000256" key="8">
    <source>
        <dbReference type="ARBA" id="ARBA00023065"/>
    </source>
</evidence>
<evidence type="ECO:0000256" key="11">
    <source>
        <dbReference type="ARBA" id="ARBA00023303"/>
    </source>
</evidence>
<evidence type="ECO:0000256" key="12">
    <source>
        <dbReference type="RuleBase" id="RU000679"/>
    </source>
</evidence>
<dbReference type="PANTHER" id="PTHR11690">
    <property type="entry name" value="AMILORIDE-SENSITIVE SODIUM CHANNEL-RELATED"/>
    <property type="match status" value="1"/>
</dbReference>
<evidence type="ECO:0000313" key="14">
    <source>
        <dbReference type="EMBL" id="KAL1401556.1"/>
    </source>
</evidence>
<keyword evidence="15" id="KW-1185">Reference proteome</keyword>
<keyword evidence="10 12" id="KW-0739">Sodium transport</keyword>
<keyword evidence="8 12" id="KW-0406">Ion transport</keyword>
<dbReference type="EMBL" id="JBEHCU010004578">
    <property type="protein sequence ID" value="KAL1401556.1"/>
    <property type="molecule type" value="Genomic_DNA"/>
</dbReference>
<keyword evidence="6 13" id="KW-1133">Transmembrane helix</keyword>
<dbReference type="AlphaFoldDB" id="A0ABD1DP65"/>
<dbReference type="Pfam" id="PF00858">
    <property type="entry name" value="ASC"/>
    <property type="match status" value="1"/>
</dbReference>
<evidence type="ECO:0000256" key="10">
    <source>
        <dbReference type="ARBA" id="ARBA00023201"/>
    </source>
</evidence>
<evidence type="ECO:0000256" key="5">
    <source>
        <dbReference type="ARBA" id="ARBA00022692"/>
    </source>
</evidence>
<dbReference type="Gene3D" id="1.10.287.770">
    <property type="entry name" value="YojJ-like"/>
    <property type="match status" value="1"/>
</dbReference>
<protein>
    <recommendedName>
        <fullName evidence="16">Pickpocket</fullName>
    </recommendedName>
</protein>
<evidence type="ECO:0000313" key="15">
    <source>
        <dbReference type="Proteomes" id="UP001562425"/>
    </source>
</evidence>
<gene>
    <name evidence="14" type="ORF">pipiens_006515</name>
</gene>
<evidence type="ECO:0000256" key="6">
    <source>
        <dbReference type="ARBA" id="ARBA00022989"/>
    </source>
</evidence>
<keyword evidence="4 12" id="KW-0894">Sodium channel</keyword>
<keyword evidence="11 12" id="KW-0407">Ion channel</keyword>
<keyword evidence="7" id="KW-0915">Sodium</keyword>
<evidence type="ECO:0008006" key="16">
    <source>
        <dbReference type="Google" id="ProtNLM"/>
    </source>
</evidence>
<keyword evidence="5 12" id="KW-0812">Transmembrane</keyword>
<evidence type="ECO:0000256" key="1">
    <source>
        <dbReference type="ARBA" id="ARBA00004141"/>
    </source>
</evidence>
<keyword evidence="9 13" id="KW-0472">Membrane</keyword>
<dbReference type="GO" id="GO:0005272">
    <property type="term" value="F:sodium channel activity"/>
    <property type="evidence" value="ECO:0007669"/>
    <property type="project" value="UniProtKB-KW"/>
</dbReference>
<dbReference type="InterPro" id="IPR001873">
    <property type="entry name" value="ENaC"/>
</dbReference>
<accession>A0ABD1DP65</accession>
<dbReference type="GO" id="GO:0016020">
    <property type="term" value="C:membrane"/>
    <property type="evidence" value="ECO:0007669"/>
    <property type="project" value="UniProtKB-SubCell"/>
</dbReference>
<evidence type="ECO:0000256" key="3">
    <source>
        <dbReference type="ARBA" id="ARBA00022448"/>
    </source>
</evidence>
<dbReference type="Proteomes" id="UP001562425">
    <property type="component" value="Unassembled WGS sequence"/>
</dbReference>
<name>A0ABD1DP65_CULPP</name>
<comment type="caution">
    <text evidence="14">The sequence shown here is derived from an EMBL/GenBank/DDBJ whole genome shotgun (WGS) entry which is preliminary data.</text>
</comment>
<feature type="transmembrane region" description="Helical" evidence="13">
    <location>
        <begin position="484"/>
        <end position="509"/>
    </location>
</feature>
<sequence length="579" mass="66494">MESKLTYLFRTLKLLTLEFGAMTSIHGVGYITSSQRTLFEKLLWVLVFGLSLTGCSWLIRDAYRRWDQNPVIISFDEKTKPIWSFPYPAVTICPETKFQMAIMNYTEEFLKFERDPSGYKPDLECRESFFSALHICNQNQLIKIANLLRQYNGSVETNCQQTLQNISLPKESIFESVTLQNVQVNYSEYFKEMLTEDGICYTFNFAGDLFREGVFPEVATPNDALSKDMIWSPEKGYREITPPAGGPLRAPGTGLNNGLSVDLQLEVSNFDYLCKGPIQGFKVQVNTPTEYPVMSKRFIRVPLDEEVVALIKPQFVGTSWKLHDYEPARRNCYFEHERPLRYFRIYSQDNCELECLSNYTLSLCGCVKFSMPRIGAKTRVCNASSLPCAVNAEKTISTALNASEGRTAFSDTVFQTRCNCLPGCTVLKYDAILTQGRLLWRPYQLAAEGSNSSKNIHKVRFSLYFKDSQYISITRNEMYGLTDFVANCGGLLGLFMGVSLLSLVELIYFCTLRPYVLCHYRDEKGQIKGFQRNRKRVTRQKVIMVETLDAGIRRRRIVAVRHQIGFRRRLRKIKKQSKV</sequence>
<evidence type="ECO:0000256" key="2">
    <source>
        <dbReference type="ARBA" id="ARBA00007193"/>
    </source>
</evidence>
<dbReference type="PRINTS" id="PR01078">
    <property type="entry name" value="AMINACHANNEL"/>
</dbReference>
<evidence type="ECO:0000256" key="7">
    <source>
        <dbReference type="ARBA" id="ARBA00023053"/>
    </source>
</evidence>
<comment type="similarity">
    <text evidence="2 12">Belongs to the amiloride-sensitive sodium channel (TC 1.A.6) family.</text>
</comment>
<dbReference type="PANTHER" id="PTHR11690:SF288">
    <property type="entry name" value="AMILORIDE-SENSITIVE NA+ CHANNEL-RELATED"/>
    <property type="match status" value="1"/>
</dbReference>
<evidence type="ECO:0000256" key="13">
    <source>
        <dbReference type="SAM" id="Phobius"/>
    </source>
</evidence>